<organism evidence="2 3">
    <name type="scientific">Lingula anatina</name>
    <name type="common">Brachiopod</name>
    <name type="synonym">Lingula unguis</name>
    <dbReference type="NCBI Taxonomy" id="7574"/>
    <lineage>
        <taxon>Eukaryota</taxon>
        <taxon>Metazoa</taxon>
        <taxon>Spiralia</taxon>
        <taxon>Lophotrochozoa</taxon>
        <taxon>Brachiopoda</taxon>
        <taxon>Linguliformea</taxon>
        <taxon>Lingulata</taxon>
        <taxon>Lingulida</taxon>
        <taxon>Linguloidea</taxon>
        <taxon>Lingulidae</taxon>
        <taxon>Lingula</taxon>
    </lineage>
</organism>
<protein>
    <submittedName>
        <fullName evidence="3">Uncharacterized protein C12orf56 isoform X1</fullName>
    </submittedName>
</protein>
<reference evidence="3" key="1">
    <citation type="submission" date="2025-08" db="UniProtKB">
        <authorList>
            <consortium name="RefSeq"/>
        </authorList>
    </citation>
    <scope>IDENTIFICATION</scope>
    <source>
        <tissue evidence="3">Gonads</tissue>
    </source>
</reference>
<dbReference type="OrthoDB" id="6022562at2759"/>
<feature type="compositionally biased region" description="Basic and acidic residues" evidence="1">
    <location>
        <begin position="161"/>
        <end position="171"/>
    </location>
</feature>
<feature type="region of interest" description="Disordered" evidence="1">
    <location>
        <begin position="237"/>
        <end position="312"/>
    </location>
</feature>
<dbReference type="PANTHER" id="PTHR35354:SF1">
    <property type="entry name" value="RGD1561648"/>
    <property type="match status" value="1"/>
</dbReference>
<dbReference type="PANTHER" id="PTHR35354">
    <property type="entry name" value="RGD1561648"/>
    <property type="match status" value="1"/>
</dbReference>
<dbReference type="AlphaFoldDB" id="A0A1S3H1V0"/>
<evidence type="ECO:0000313" key="2">
    <source>
        <dbReference type="Proteomes" id="UP000085678"/>
    </source>
</evidence>
<dbReference type="Proteomes" id="UP000085678">
    <property type="component" value="Unplaced"/>
</dbReference>
<dbReference type="InterPro" id="IPR027878">
    <property type="entry name" value="DUF4551"/>
</dbReference>
<sequence length="708" mass="81220">MARAVPETFHKRLGKFESFLKRALKDEKAVERIRAYEACIVVWEKEKYGFKFMVLGDECIYLTENPPKTIQEAVPFKDVVSVEHVNDYPDFLSGEQRLNTQHISVTFMTHEPLKGKRGKNDKSPHSSMQDISQGGNNNNPPIKTSLFKSISDGLFRRAKSPRSEEVREERLSSSSPVQKPTFSTSFDEDVLDAMKQDDDSEDEDKELHSSGELHMSKSMPTMQLKKLKLGSNDLKEQLKTNRVNSPVPSSTRPLPALRNTDSPGPDGNKKTGPLYEIHNKAPERKRSLESDRSVPSRKSSSRSSNSDTENLGLIPKIDISDVEDEAFGEKLDEAREAELHIYILNLHSPMLMLIKSAWENHKMRGTFLLDENYSLKTMPSPRRSAMDSEKLVLLFGQLKRELFSANSMEEVFRLMQELKTATEKNMALKKFFWKSSDLFNFIVHQLQKYLPKSPHSMQGDKARTQRADEFELVVLLVDTLALMFRETEILPTRLQCLKSGKGKASVDLMTVLTCLPEVPQKYKPPSSKAAALLMTSQADQWKCLADAEISQLVTEFTDMAAVVLFELMVIAKNTLWMDIEANWEDKEDAFFNISWMMKILEKMRTTEKFIERVTTSALHYIAPSKRVELTPQEAVLVFQQFYVLQTFIKYNEPIATYIRNNYTEEFKYFVQAPVIAEKLPKHYPITEWAVSLIEQVTSHVLEKKVRLQ</sequence>
<dbReference type="RefSeq" id="XP_013379998.1">
    <property type="nucleotide sequence ID" value="XM_013524544.1"/>
</dbReference>
<feature type="compositionally biased region" description="Low complexity" evidence="1">
    <location>
        <begin position="296"/>
        <end position="306"/>
    </location>
</feature>
<dbReference type="GeneID" id="106151328"/>
<proteinExistence type="predicted"/>
<feature type="compositionally biased region" description="Polar residues" evidence="1">
    <location>
        <begin position="240"/>
        <end position="252"/>
    </location>
</feature>
<dbReference type="KEGG" id="lak:106151328"/>
<keyword evidence="2" id="KW-1185">Reference proteome</keyword>
<feature type="compositionally biased region" description="Basic and acidic residues" evidence="1">
    <location>
        <begin position="277"/>
        <end position="294"/>
    </location>
</feature>
<dbReference type="Pfam" id="PF15087">
    <property type="entry name" value="DUF4551"/>
    <property type="match status" value="1"/>
</dbReference>
<feature type="compositionally biased region" description="Basic and acidic residues" evidence="1">
    <location>
        <begin position="205"/>
        <end position="215"/>
    </location>
</feature>
<name>A0A1S3H1V0_LINAN</name>
<accession>A0A1S3H1V0</accession>
<feature type="compositionally biased region" description="Polar residues" evidence="1">
    <location>
        <begin position="125"/>
        <end position="148"/>
    </location>
</feature>
<dbReference type="InParanoid" id="A0A1S3H1V0"/>
<evidence type="ECO:0000313" key="3">
    <source>
        <dbReference type="RefSeq" id="XP_013379998.1"/>
    </source>
</evidence>
<gene>
    <name evidence="3" type="primary">LOC106151328</name>
</gene>
<evidence type="ECO:0000256" key="1">
    <source>
        <dbReference type="SAM" id="MobiDB-lite"/>
    </source>
</evidence>
<feature type="compositionally biased region" description="Basic and acidic residues" evidence="1">
    <location>
        <begin position="111"/>
        <end position="124"/>
    </location>
</feature>
<feature type="region of interest" description="Disordered" evidence="1">
    <location>
        <begin position="107"/>
        <end position="221"/>
    </location>
</feature>